<dbReference type="Proteomes" id="UP000665020">
    <property type="component" value="Chromosome"/>
</dbReference>
<dbReference type="KEGG" id="ifn:GM661_17990"/>
<sequence>MLREEKRQEDIPEYQPGDKIYKLFNHDIVLIRGKDEEFIIKIVSLKKE</sequence>
<protein>
    <submittedName>
        <fullName evidence="1">Uncharacterized protein</fullName>
    </submittedName>
</protein>
<evidence type="ECO:0000313" key="2">
    <source>
        <dbReference type="Proteomes" id="UP000665020"/>
    </source>
</evidence>
<reference evidence="1" key="1">
    <citation type="submission" date="2019-12" db="EMBL/GenBank/DDBJ databases">
        <authorList>
            <person name="zhang j."/>
            <person name="sun C.M."/>
        </authorList>
    </citation>
    <scope>NUCLEOTIDE SEQUENCE</scope>
    <source>
        <strain evidence="1">NS-1</strain>
    </source>
</reference>
<dbReference type="AlphaFoldDB" id="A0A8A7KJE1"/>
<gene>
    <name evidence="1" type="ORF">GM661_17990</name>
</gene>
<proteinExistence type="predicted"/>
<name>A0A8A7KJE1_9FIRM</name>
<accession>A0A8A7KJE1</accession>
<evidence type="ECO:0000313" key="1">
    <source>
        <dbReference type="EMBL" id="QTL99709.1"/>
    </source>
</evidence>
<dbReference type="RefSeq" id="WP_230868037.1">
    <property type="nucleotide sequence ID" value="NZ_CP046640.1"/>
</dbReference>
<dbReference type="EMBL" id="CP046640">
    <property type="protein sequence ID" value="QTL99709.1"/>
    <property type="molecule type" value="Genomic_DNA"/>
</dbReference>
<keyword evidence="2" id="KW-1185">Reference proteome</keyword>
<organism evidence="1 2">
    <name type="scientific">Iocasia fonsfrigidae</name>
    <dbReference type="NCBI Taxonomy" id="2682810"/>
    <lineage>
        <taxon>Bacteria</taxon>
        <taxon>Bacillati</taxon>
        <taxon>Bacillota</taxon>
        <taxon>Clostridia</taxon>
        <taxon>Halanaerobiales</taxon>
        <taxon>Halanaerobiaceae</taxon>
        <taxon>Iocasia</taxon>
    </lineage>
</organism>